<evidence type="ECO:0000313" key="3">
    <source>
        <dbReference type="EMBL" id="SZX79443.1"/>
    </source>
</evidence>
<feature type="compositionally biased region" description="Low complexity" evidence="1">
    <location>
        <begin position="61"/>
        <end position="74"/>
    </location>
</feature>
<dbReference type="GO" id="GO:0045944">
    <property type="term" value="P:positive regulation of transcription by RNA polymerase II"/>
    <property type="evidence" value="ECO:0007669"/>
    <property type="project" value="TreeGrafter"/>
</dbReference>
<organism evidence="2 4">
    <name type="scientific">Tetradesmus obliquus</name>
    <name type="common">Green alga</name>
    <name type="synonym">Acutodesmus obliquus</name>
    <dbReference type="NCBI Taxonomy" id="3088"/>
    <lineage>
        <taxon>Eukaryota</taxon>
        <taxon>Viridiplantae</taxon>
        <taxon>Chlorophyta</taxon>
        <taxon>core chlorophytes</taxon>
        <taxon>Chlorophyceae</taxon>
        <taxon>CS clade</taxon>
        <taxon>Sphaeropleales</taxon>
        <taxon>Scenedesmaceae</taxon>
        <taxon>Tetradesmus</taxon>
    </lineage>
</organism>
<keyword evidence="4" id="KW-1185">Reference proteome</keyword>
<feature type="region of interest" description="Disordered" evidence="1">
    <location>
        <begin position="183"/>
        <end position="202"/>
    </location>
</feature>
<dbReference type="AlphaFoldDB" id="A0A383W4T3"/>
<proteinExistence type="predicted"/>
<dbReference type="EMBL" id="FNXT01001367">
    <property type="protein sequence ID" value="SZX79443.1"/>
    <property type="molecule type" value="Genomic_DNA"/>
</dbReference>
<evidence type="ECO:0000313" key="4">
    <source>
        <dbReference type="Proteomes" id="UP000256970"/>
    </source>
</evidence>
<dbReference type="GO" id="GO:0003713">
    <property type="term" value="F:transcription coactivator activity"/>
    <property type="evidence" value="ECO:0007669"/>
    <property type="project" value="TreeGrafter"/>
</dbReference>
<feature type="compositionally biased region" description="Low complexity" evidence="1">
    <location>
        <begin position="186"/>
        <end position="202"/>
    </location>
</feature>
<evidence type="ECO:0000313" key="2">
    <source>
        <dbReference type="EMBL" id="SZX72658.1"/>
    </source>
</evidence>
<feature type="compositionally biased region" description="Low complexity" evidence="1">
    <location>
        <begin position="31"/>
        <end position="41"/>
    </location>
</feature>
<reference evidence="2 4" key="1">
    <citation type="submission" date="2016-10" db="EMBL/GenBank/DDBJ databases">
        <authorList>
            <person name="Cai Z."/>
        </authorList>
    </citation>
    <scope>NUCLEOTIDE SEQUENCE [LARGE SCALE GENOMIC DNA]</scope>
</reference>
<dbReference type="PANTHER" id="PTHR46007:SF8">
    <property type="entry name" value="C2H2-TYPE DOMAIN-CONTAINING PROTEIN"/>
    <property type="match status" value="1"/>
</dbReference>
<name>A0A383W4T3_TETOB</name>
<feature type="compositionally biased region" description="Low complexity" evidence="1">
    <location>
        <begin position="584"/>
        <end position="612"/>
    </location>
</feature>
<dbReference type="GO" id="GO:0016592">
    <property type="term" value="C:mediator complex"/>
    <property type="evidence" value="ECO:0007669"/>
    <property type="project" value="TreeGrafter"/>
</dbReference>
<protein>
    <submittedName>
        <fullName evidence="2">Uncharacterized protein</fullName>
    </submittedName>
</protein>
<sequence length="796" mass="82470">MCSHAATSYQQSLSACNLPAPQAGAVSNSWLSSNATSSSNEASRKHDQDASLLQEEAPSTAAAIQAAAAAAQQQHSKPAEEEQASELADVEQMKALLLAAATPLSAAAAASCTPQQQQAALMQLGHLLLRLHTKATALRQQQARPAEAPTAGCKRPAEETVAAQSAAPAALACKTRKVDQQLGPHVSAAQQQEPAAPAAQQQSATAAAAAVAEAPAGVTNSGAAAAQHLTQEQQYELLLRASAAASAAGAAAAACAERAATGHNVADDSRPVLPVRQLPLGMQVSYMQPAGLLVPLDALAAVRQQQQQHHQQALQQVRQRYQKQQLQQLQQQGLLLYGGKDTAGAGGTGTVKGSKGSKSSKSKGKATLKDAPFQYHKALAPSAARAPKPAPPRVFAAFTGSDGTMAGWPDRVYMPGSDRDRVWQEHKLVMRVVEAALQEQPQALAAVQEANVIFSGRSCTHCWQARPINGQWSCTKPTCYKAAAAEASVSGADEVLCSNWGKVQEVDRRLRGEAAAGATAADPAVRVSAGADAADAAAEEAAAAEAAAALAALAGSTHCSDTAGWLAGDTLARQDNSQASAEWQQPGAAQQQQQQQQQRGSSSSPSCSLSGAAADGEASNIAAVGYNQPPGSTAATAAAAAGVAPSGLRAAAVAAAAAAPGSWPASGPILGWVPATKEYSITNADMQRLWREHQLNLKVLAAVLREQPEALALLQRIVDLLFYRPCVRCFSEGEGKAKCGSGAWLCGTCNRMFGPLHTVTDEGALWALARRVSVDPMYGLDAAQQHRQQHQQPRRS</sequence>
<feature type="compositionally biased region" description="Polar residues" evidence="1">
    <location>
        <begin position="574"/>
        <end position="583"/>
    </location>
</feature>
<dbReference type="Proteomes" id="UP000256970">
    <property type="component" value="Unassembled WGS sequence"/>
</dbReference>
<accession>A0A383W4T3</accession>
<feature type="region of interest" description="Disordered" evidence="1">
    <location>
        <begin position="31"/>
        <end position="87"/>
    </location>
</feature>
<dbReference type="EMBL" id="FNXT01001145">
    <property type="protein sequence ID" value="SZX72658.1"/>
    <property type="molecule type" value="Genomic_DNA"/>
</dbReference>
<dbReference type="InterPro" id="IPR051647">
    <property type="entry name" value="Mediator_comp_sub12"/>
</dbReference>
<feature type="region of interest" description="Disordered" evidence="1">
    <location>
        <begin position="346"/>
        <end position="367"/>
    </location>
</feature>
<feature type="region of interest" description="Disordered" evidence="1">
    <location>
        <begin position="574"/>
        <end position="612"/>
    </location>
</feature>
<gene>
    <name evidence="2" type="ORF">BQ4739_LOCUS12811</name>
    <name evidence="3" type="ORF">BQ4739_LOCUS19718</name>
</gene>
<evidence type="ECO:0000256" key="1">
    <source>
        <dbReference type="SAM" id="MobiDB-lite"/>
    </source>
</evidence>
<dbReference type="PANTHER" id="PTHR46007">
    <property type="entry name" value="MEDIATOR OF RNA POLYMERASE II TRANSCRIPTION SUBUNIT 12"/>
    <property type="match status" value="1"/>
</dbReference>